<dbReference type="AlphaFoldDB" id="A0A2R6B0L3"/>
<feature type="transmembrane region" description="Helical" evidence="10">
    <location>
        <begin position="104"/>
        <end position="126"/>
    </location>
</feature>
<comment type="similarity">
    <text evidence="2">Belongs to the VKOR family.</text>
</comment>
<evidence type="ECO:0000256" key="7">
    <source>
        <dbReference type="ARBA" id="ARBA00023136"/>
    </source>
</evidence>
<evidence type="ECO:0000256" key="9">
    <source>
        <dbReference type="ARBA" id="ARBA00023284"/>
    </source>
</evidence>
<feature type="domain" description="Vitamin K epoxide reductase" evidence="11">
    <location>
        <begin position="1"/>
        <end position="129"/>
    </location>
</feature>
<keyword evidence="5 10" id="KW-1133">Transmembrane helix</keyword>
<keyword evidence="7 10" id="KW-0472">Membrane</keyword>
<evidence type="ECO:0000259" key="11">
    <source>
        <dbReference type="SMART" id="SM00756"/>
    </source>
</evidence>
<evidence type="ECO:0000256" key="1">
    <source>
        <dbReference type="ARBA" id="ARBA00004141"/>
    </source>
</evidence>
<dbReference type="GO" id="GO:0016020">
    <property type="term" value="C:membrane"/>
    <property type="evidence" value="ECO:0007669"/>
    <property type="project" value="UniProtKB-SubCell"/>
</dbReference>
<evidence type="ECO:0000256" key="10">
    <source>
        <dbReference type="SAM" id="Phobius"/>
    </source>
</evidence>
<feature type="transmembrane region" description="Helical" evidence="10">
    <location>
        <begin position="81"/>
        <end position="98"/>
    </location>
</feature>
<dbReference type="CDD" id="cd12918">
    <property type="entry name" value="VKOR_arc"/>
    <property type="match status" value="1"/>
</dbReference>
<sequence length="133" mass="14313">MNRLQLLALGLSVLGLGVSAYLTAQSFNTSIPLTCPSTGIINCTRVTTSTYSHILGVPVALLGALWFTVIITLVYFDLKSALLPFWTLGLVFVAYLIFTEVFLIHSICVYCTAVHVTVLALGYPVAKLSLSGE</sequence>
<protein>
    <recommendedName>
        <fullName evidence="11">Vitamin K epoxide reductase domain-containing protein</fullName>
    </recommendedName>
</protein>
<organism evidence="12 13">
    <name type="scientific">Candidatus Marsarchaeota G2 archaeon ECH_B_SAG-M15</name>
    <dbReference type="NCBI Taxonomy" id="1978162"/>
    <lineage>
        <taxon>Archaea</taxon>
        <taxon>Candidatus Marsarchaeota</taxon>
        <taxon>Candidatus Marsarchaeota group 2</taxon>
    </lineage>
</organism>
<dbReference type="InterPro" id="IPR038354">
    <property type="entry name" value="VKOR_sf"/>
</dbReference>
<evidence type="ECO:0000256" key="4">
    <source>
        <dbReference type="ARBA" id="ARBA00022719"/>
    </source>
</evidence>
<evidence type="ECO:0000256" key="3">
    <source>
        <dbReference type="ARBA" id="ARBA00022692"/>
    </source>
</evidence>
<reference evidence="12 13" key="1">
    <citation type="submission" date="2017-04" db="EMBL/GenBank/DDBJ databases">
        <title>Novel microbial lineages endemic to geothermal iron-oxide mats fill important gaps in the evolutionary history of Archaea.</title>
        <authorList>
            <person name="Jay Z.J."/>
            <person name="Beam J.P."/>
            <person name="Dlakic M."/>
            <person name="Rusch D.B."/>
            <person name="Kozubal M.A."/>
            <person name="Inskeep W.P."/>
        </authorList>
    </citation>
    <scope>NUCLEOTIDE SEQUENCE [LARGE SCALE GENOMIC DNA]</scope>
    <source>
        <strain evidence="12">ECH_B_SAG-M15</strain>
    </source>
</reference>
<comment type="caution">
    <text evidence="12">The sequence shown here is derived from an EMBL/GenBank/DDBJ whole genome shotgun (WGS) entry which is preliminary data.</text>
</comment>
<dbReference type="PANTHER" id="PTHR34573">
    <property type="entry name" value="VKC DOMAIN-CONTAINING PROTEIN"/>
    <property type="match status" value="1"/>
</dbReference>
<dbReference type="GO" id="GO:0016491">
    <property type="term" value="F:oxidoreductase activity"/>
    <property type="evidence" value="ECO:0007669"/>
    <property type="project" value="UniProtKB-KW"/>
</dbReference>
<keyword evidence="3 10" id="KW-0812">Transmembrane</keyword>
<evidence type="ECO:0000313" key="13">
    <source>
        <dbReference type="Proteomes" id="UP000240490"/>
    </source>
</evidence>
<keyword evidence="8" id="KW-1015">Disulfide bond</keyword>
<keyword evidence="6" id="KW-0560">Oxidoreductase</keyword>
<dbReference type="Pfam" id="PF07884">
    <property type="entry name" value="VKOR"/>
    <property type="match status" value="1"/>
</dbReference>
<name>A0A2R6B0L3_9ARCH</name>
<keyword evidence="4" id="KW-0874">Quinone</keyword>
<dbReference type="InterPro" id="IPR012932">
    <property type="entry name" value="VKOR"/>
</dbReference>
<dbReference type="Proteomes" id="UP000240490">
    <property type="component" value="Unassembled WGS sequence"/>
</dbReference>
<dbReference type="Gene3D" id="1.20.1440.130">
    <property type="entry name" value="VKOR domain"/>
    <property type="match status" value="1"/>
</dbReference>
<comment type="subcellular location">
    <subcellularLocation>
        <location evidence="1">Membrane</location>
        <topology evidence="1">Multi-pass membrane protein</topology>
    </subcellularLocation>
</comment>
<evidence type="ECO:0000313" key="12">
    <source>
        <dbReference type="EMBL" id="PSN92179.1"/>
    </source>
</evidence>
<feature type="transmembrane region" description="Helical" evidence="10">
    <location>
        <begin position="54"/>
        <end position="76"/>
    </location>
</feature>
<dbReference type="EMBL" id="NEXJ01000028">
    <property type="protein sequence ID" value="PSN92179.1"/>
    <property type="molecule type" value="Genomic_DNA"/>
</dbReference>
<evidence type="ECO:0000256" key="6">
    <source>
        <dbReference type="ARBA" id="ARBA00023002"/>
    </source>
</evidence>
<evidence type="ECO:0000256" key="8">
    <source>
        <dbReference type="ARBA" id="ARBA00023157"/>
    </source>
</evidence>
<evidence type="ECO:0000256" key="5">
    <source>
        <dbReference type="ARBA" id="ARBA00022989"/>
    </source>
</evidence>
<dbReference type="PANTHER" id="PTHR34573:SF1">
    <property type="entry name" value="VITAMIN K EPOXIDE REDUCTASE DOMAIN-CONTAINING PROTEIN"/>
    <property type="match status" value="1"/>
</dbReference>
<keyword evidence="9" id="KW-0676">Redox-active center</keyword>
<dbReference type="GO" id="GO:0048038">
    <property type="term" value="F:quinone binding"/>
    <property type="evidence" value="ECO:0007669"/>
    <property type="project" value="UniProtKB-KW"/>
</dbReference>
<dbReference type="SMART" id="SM00756">
    <property type="entry name" value="VKc"/>
    <property type="match status" value="1"/>
</dbReference>
<gene>
    <name evidence="12" type="ORF">B9Q08_01670</name>
</gene>
<accession>A0A2R6B0L3</accession>
<evidence type="ECO:0000256" key="2">
    <source>
        <dbReference type="ARBA" id="ARBA00006214"/>
    </source>
</evidence>
<proteinExistence type="inferred from homology"/>